<feature type="transmembrane region" description="Helical" evidence="7">
    <location>
        <begin position="477"/>
        <end position="496"/>
    </location>
</feature>
<keyword evidence="4 7" id="KW-0812">Transmembrane</keyword>
<evidence type="ECO:0000256" key="6">
    <source>
        <dbReference type="ARBA" id="ARBA00023136"/>
    </source>
</evidence>
<feature type="transmembrane region" description="Helical" evidence="7">
    <location>
        <begin position="304"/>
        <end position="329"/>
    </location>
</feature>
<dbReference type="InterPro" id="IPR018383">
    <property type="entry name" value="UPF0324_pro"/>
</dbReference>
<evidence type="ECO:0000256" key="1">
    <source>
        <dbReference type="ARBA" id="ARBA00004651"/>
    </source>
</evidence>
<dbReference type="PANTHER" id="PTHR30106">
    <property type="entry name" value="INNER MEMBRANE PROTEIN YEIH-RELATED"/>
    <property type="match status" value="1"/>
</dbReference>
<comment type="similarity">
    <text evidence="2">Belongs to the UPF0324 family.</text>
</comment>
<feature type="transmembrane region" description="Helical" evidence="7">
    <location>
        <begin position="373"/>
        <end position="393"/>
    </location>
</feature>
<sequence length="581" mass="62732">MIEAQQNDNIVYDSGKGSWSDLWKKEDYWAIWLGFILLIAGMVIYFPMGDDAIKAKIKDANATLTSESERAPFKTVEWYTAVDAKKKLKATSSPIGKAISKYTSKPKTWSGNPLSAFYLSADDAKAASAKGKVKYDAAKAKEASLLSTAKEAQAKAAAASFADEVLNADAGKKIDEWRSVHAKTGKLKKKANVKPYNLLPGLIGFMIFLAAFFGIGISVMGNSFTKFAKAFAFVFAVAVIAYLASANATMKHYGIGYAAWAILFGMIISNTIGTPTWVMPAVQTEYYIKTGLVLLGAEVLFNKILSIGIPGIFVAWVVTPVVLITTYWFGQKILKIESKTMNMTISADMSVCGVSAAIATASACRAKKEELTLAVGLSLVFTAIMMIVMPAVIKATGMPYILGGAWMGGTIDATGAVAAAGAFLSEKALYVAATIKMIQNVMIGLIAFGVAIYFVAEEEAASGRKVGLIEIWNRFPKFVIGFIFASIVFSVIYTSIGKDLAYVIIDHGAIRGLSKIGRGWFFCLAFVSIGLATNFRELKGYFKGGKPLILYVCGQTLNLTLTLIMAYIMFYLVFPEITAKI</sequence>
<evidence type="ECO:0000256" key="2">
    <source>
        <dbReference type="ARBA" id="ARBA00007977"/>
    </source>
</evidence>
<evidence type="ECO:0000256" key="3">
    <source>
        <dbReference type="ARBA" id="ARBA00022475"/>
    </source>
</evidence>
<dbReference type="Pfam" id="PF03601">
    <property type="entry name" value="Cons_hypoth698"/>
    <property type="match status" value="1"/>
</dbReference>
<accession>A0ABN6F9Y1</accession>
<feature type="transmembrane region" description="Helical" evidence="7">
    <location>
        <begin position="548"/>
        <end position="574"/>
    </location>
</feature>
<keyword evidence="5 7" id="KW-1133">Transmembrane helix</keyword>
<comment type="subcellular location">
    <subcellularLocation>
        <location evidence="1">Cell membrane</location>
        <topology evidence="1">Multi-pass membrane protein</topology>
    </subcellularLocation>
</comment>
<feature type="transmembrane region" description="Helical" evidence="7">
    <location>
        <begin position="257"/>
        <end position="278"/>
    </location>
</feature>
<feature type="transmembrane region" description="Helical" evidence="7">
    <location>
        <begin position="437"/>
        <end position="456"/>
    </location>
</feature>
<proteinExistence type="inferred from homology"/>
<dbReference type="Proteomes" id="UP001320148">
    <property type="component" value="Chromosome"/>
</dbReference>
<evidence type="ECO:0000313" key="9">
    <source>
        <dbReference type="Proteomes" id="UP001320148"/>
    </source>
</evidence>
<dbReference type="PANTHER" id="PTHR30106:SF1">
    <property type="entry name" value="UPF0324 MEMBRANE PROTEIN FN0533"/>
    <property type="match status" value="1"/>
</dbReference>
<gene>
    <name evidence="8" type="ORF">DSLASN_32650</name>
</gene>
<evidence type="ECO:0000256" key="4">
    <source>
        <dbReference type="ARBA" id="ARBA00022692"/>
    </source>
</evidence>
<keyword evidence="9" id="KW-1185">Reference proteome</keyword>
<feature type="transmembrane region" description="Helical" evidence="7">
    <location>
        <begin position="196"/>
        <end position="221"/>
    </location>
</feature>
<reference evidence="8 9" key="1">
    <citation type="submission" date="2021-02" db="EMBL/GenBank/DDBJ databases">
        <title>Complete genome of Desulfoluna sp. strain ASN36.</title>
        <authorList>
            <person name="Takahashi A."/>
            <person name="Kojima H."/>
            <person name="Fukui M."/>
        </authorList>
    </citation>
    <scope>NUCLEOTIDE SEQUENCE [LARGE SCALE GENOMIC DNA]</scope>
    <source>
        <strain evidence="8 9">ASN36</strain>
    </source>
</reference>
<evidence type="ECO:0000256" key="5">
    <source>
        <dbReference type="ARBA" id="ARBA00022989"/>
    </source>
</evidence>
<keyword evidence="3" id="KW-1003">Cell membrane</keyword>
<evidence type="ECO:0000313" key="8">
    <source>
        <dbReference type="EMBL" id="BCS97633.1"/>
    </source>
</evidence>
<dbReference type="EMBL" id="AP024488">
    <property type="protein sequence ID" value="BCS97633.1"/>
    <property type="molecule type" value="Genomic_DNA"/>
</dbReference>
<evidence type="ECO:0000256" key="7">
    <source>
        <dbReference type="SAM" id="Phobius"/>
    </source>
</evidence>
<dbReference type="RefSeq" id="WP_236889037.1">
    <property type="nucleotide sequence ID" value="NZ_AP024488.1"/>
</dbReference>
<feature type="transmembrane region" description="Helical" evidence="7">
    <location>
        <begin position="29"/>
        <end position="48"/>
    </location>
</feature>
<feature type="transmembrane region" description="Helical" evidence="7">
    <location>
        <begin position="516"/>
        <end position="536"/>
    </location>
</feature>
<keyword evidence="6 7" id="KW-0472">Membrane</keyword>
<feature type="transmembrane region" description="Helical" evidence="7">
    <location>
        <begin position="227"/>
        <end position="245"/>
    </location>
</feature>
<feature type="transmembrane region" description="Helical" evidence="7">
    <location>
        <begin position="400"/>
        <end position="425"/>
    </location>
</feature>
<protein>
    <submittedName>
        <fullName evidence="8">UPF0324 membrane protein</fullName>
    </submittedName>
</protein>
<name>A0ABN6F9Y1_9BACT</name>
<feature type="transmembrane region" description="Helical" evidence="7">
    <location>
        <begin position="341"/>
        <end position="361"/>
    </location>
</feature>
<organism evidence="8 9">
    <name type="scientific">Desulfoluna limicola</name>
    <dbReference type="NCBI Taxonomy" id="2810562"/>
    <lineage>
        <taxon>Bacteria</taxon>
        <taxon>Pseudomonadati</taxon>
        <taxon>Thermodesulfobacteriota</taxon>
        <taxon>Desulfobacteria</taxon>
        <taxon>Desulfobacterales</taxon>
        <taxon>Desulfolunaceae</taxon>
        <taxon>Desulfoluna</taxon>
    </lineage>
</organism>